<protein>
    <submittedName>
        <fullName evidence="7">UvrD/rep helicase</fullName>
    </submittedName>
</protein>
<dbReference type="eggNOG" id="COG3973">
    <property type="taxonomic scope" value="Bacteria"/>
</dbReference>
<evidence type="ECO:0000256" key="3">
    <source>
        <dbReference type="ARBA" id="ARBA00022806"/>
    </source>
</evidence>
<name>A0A016QRT0_9DEIO</name>
<accession>A0A016QRT0</accession>
<keyword evidence="4 5" id="KW-0067">ATP-binding</keyword>
<dbReference type="GO" id="GO:0016787">
    <property type="term" value="F:hydrolase activity"/>
    <property type="evidence" value="ECO:0007669"/>
    <property type="project" value="UniProtKB-UniRule"/>
</dbReference>
<dbReference type="STRING" id="1476583.DEIPH_ctg020orf0006"/>
<organism evidence="7 8">
    <name type="scientific">Deinococcus phoenicis</name>
    <dbReference type="NCBI Taxonomy" id="1476583"/>
    <lineage>
        <taxon>Bacteria</taxon>
        <taxon>Thermotogati</taxon>
        <taxon>Deinococcota</taxon>
        <taxon>Deinococci</taxon>
        <taxon>Deinococcales</taxon>
        <taxon>Deinococcaceae</taxon>
        <taxon>Deinococcus</taxon>
    </lineage>
</organism>
<proteinExistence type="predicted"/>
<dbReference type="Proteomes" id="UP000020492">
    <property type="component" value="Unassembled WGS sequence"/>
</dbReference>
<feature type="binding site" evidence="5">
    <location>
        <begin position="208"/>
        <end position="215"/>
    </location>
    <ligand>
        <name>ATP</name>
        <dbReference type="ChEBI" id="CHEBI:30616"/>
    </ligand>
</feature>
<evidence type="ECO:0000256" key="4">
    <source>
        <dbReference type="ARBA" id="ARBA00022840"/>
    </source>
</evidence>
<dbReference type="SUPFAM" id="SSF52540">
    <property type="entry name" value="P-loop containing nucleoside triphosphate hydrolases"/>
    <property type="match status" value="1"/>
</dbReference>
<keyword evidence="2 5" id="KW-0378">Hydrolase</keyword>
<keyword evidence="3 5" id="KW-0347">Helicase</keyword>
<dbReference type="PANTHER" id="PTHR11070">
    <property type="entry name" value="UVRD / RECB / PCRA DNA HELICASE FAMILY MEMBER"/>
    <property type="match status" value="1"/>
</dbReference>
<dbReference type="GO" id="GO:0003677">
    <property type="term" value="F:DNA binding"/>
    <property type="evidence" value="ECO:0007669"/>
    <property type="project" value="InterPro"/>
</dbReference>
<gene>
    <name evidence="7" type="ORF">DEIPH_ctg020orf0006</name>
</gene>
<dbReference type="AlphaFoldDB" id="A0A016QRT0"/>
<dbReference type="InterPro" id="IPR014016">
    <property type="entry name" value="UvrD-like_ATP-bd"/>
</dbReference>
<dbReference type="GO" id="GO:0005524">
    <property type="term" value="F:ATP binding"/>
    <property type="evidence" value="ECO:0007669"/>
    <property type="project" value="UniProtKB-UniRule"/>
</dbReference>
<dbReference type="Pfam" id="PF13538">
    <property type="entry name" value="UvrD_C_2"/>
    <property type="match status" value="1"/>
</dbReference>
<dbReference type="PATRIC" id="fig|1476583.3.peg.1314"/>
<sequence>MTLTAPHPAHPDFPAEEAHLSGTVSAILRQIESWEDRDRNVGADLETSLTLADTAGEHAAMLSVHVQAPYFGSLKVRIGGREQTLYIGKHAFRDLKGPHTVVSWESEVGGLFYADAQSWQVPGRGPGKGLTGTIRRRRQLDVSAGRLHRLTDLYDDEAGGETGGREQVLLSRLSEASTAAMRDVVETLQPEQNEAMRAPAGVNTLIQGAAGSGKTTIGFHRLAWLMHADRGHHRAAPDAALVLMPNRVLASYAARVLPGLNLEGVTVTTPEAWATSFLGLEKMEVTDRTLHLLLTDRDNERRKAAWRRAKALGDLRMLRVVEQHLAGRLRANLGGLVFHTEVELAGRTHRLTLDSAALHDLLDGVLRRAPLEGYRAAFRAALEDALLARVTLPGEEEEALLLRLLAPAPTRLSARVFAGLLPVSEGKRLVSDEAALRAAAQGVLPERTLQVLLGDPLAAVPKPRRSFADVTELPLMLAVAALLDGVGRRVGRTLQPYDHVMLDEAQDYSPLLYALLGRAARPGHITALGDLNQGLHGYKGPNTWADVQAALGGTTRESAALLTLTRTYRSTRQITALGARIAGTYNRAGNVVGVDRDGGEVLRLTGRSLAELTARAVHEMQRQGHANIAIVTRRGVDAETLVPQLRQHDVDAHPILNDQARYTGGVVILPVNLAKGLEFDGCIVAGADAAHYDPQTEFESRLLYVSASRGLHLLALVAEDALHPLLEG</sequence>
<dbReference type="PANTHER" id="PTHR11070:SF2">
    <property type="entry name" value="ATP-DEPENDENT DNA HELICASE SRS2"/>
    <property type="match status" value="1"/>
</dbReference>
<keyword evidence="1 5" id="KW-0547">Nucleotide-binding</keyword>
<evidence type="ECO:0000256" key="1">
    <source>
        <dbReference type="ARBA" id="ARBA00022741"/>
    </source>
</evidence>
<dbReference type="PROSITE" id="PS51198">
    <property type="entry name" value="UVRD_HELICASE_ATP_BIND"/>
    <property type="match status" value="1"/>
</dbReference>
<evidence type="ECO:0000259" key="6">
    <source>
        <dbReference type="PROSITE" id="PS51198"/>
    </source>
</evidence>
<evidence type="ECO:0000313" key="7">
    <source>
        <dbReference type="EMBL" id="EYB68572.1"/>
    </source>
</evidence>
<keyword evidence="8" id="KW-1185">Reference proteome</keyword>
<comment type="caution">
    <text evidence="7">The sequence shown here is derived from an EMBL/GenBank/DDBJ whole genome shotgun (WGS) entry which is preliminary data.</text>
</comment>
<dbReference type="Gene3D" id="3.40.50.300">
    <property type="entry name" value="P-loop containing nucleotide triphosphate hydrolases"/>
    <property type="match status" value="3"/>
</dbReference>
<dbReference type="GO" id="GO:0043138">
    <property type="term" value="F:3'-5' DNA helicase activity"/>
    <property type="evidence" value="ECO:0007669"/>
    <property type="project" value="TreeGrafter"/>
</dbReference>
<evidence type="ECO:0000313" key="8">
    <source>
        <dbReference type="Proteomes" id="UP000020492"/>
    </source>
</evidence>
<dbReference type="EMBL" id="JHAC01000020">
    <property type="protein sequence ID" value="EYB68572.1"/>
    <property type="molecule type" value="Genomic_DNA"/>
</dbReference>
<evidence type="ECO:0000256" key="5">
    <source>
        <dbReference type="PROSITE-ProRule" id="PRU00560"/>
    </source>
</evidence>
<dbReference type="InterPro" id="IPR027417">
    <property type="entry name" value="P-loop_NTPase"/>
</dbReference>
<dbReference type="RefSeq" id="WP_034355725.1">
    <property type="nucleotide sequence ID" value="NZ_JHAC01000020.1"/>
</dbReference>
<feature type="domain" description="UvrD-like helicase ATP-binding" evidence="6">
    <location>
        <begin position="187"/>
        <end position="571"/>
    </location>
</feature>
<dbReference type="OrthoDB" id="9787585at2"/>
<reference evidence="7 8" key="1">
    <citation type="submission" date="2014-03" db="EMBL/GenBank/DDBJ databases">
        <title>Draft genome sequence of Deinococcus phoenicis 1P10ME.</title>
        <authorList>
            <person name="Stepanov V.G."/>
            <person name="Vaishampayan P."/>
            <person name="Venkateswaran K."/>
            <person name="Fox G.E."/>
        </authorList>
    </citation>
    <scope>NUCLEOTIDE SEQUENCE [LARGE SCALE GENOMIC DNA]</scope>
    <source>
        <strain evidence="7 8">1P10ME</strain>
    </source>
</reference>
<dbReference type="GO" id="GO:0005829">
    <property type="term" value="C:cytosol"/>
    <property type="evidence" value="ECO:0007669"/>
    <property type="project" value="TreeGrafter"/>
</dbReference>
<dbReference type="InterPro" id="IPR027785">
    <property type="entry name" value="UvrD-like_helicase_C"/>
</dbReference>
<dbReference type="InterPro" id="IPR000212">
    <property type="entry name" value="DNA_helicase_UvrD/REP"/>
</dbReference>
<evidence type="ECO:0000256" key="2">
    <source>
        <dbReference type="ARBA" id="ARBA00022801"/>
    </source>
</evidence>
<dbReference type="GO" id="GO:0000725">
    <property type="term" value="P:recombinational repair"/>
    <property type="evidence" value="ECO:0007669"/>
    <property type="project" value="TreeGrafter"/>
</dbReference>